<sequence>MATKSLAQLGTELDAIENRICAGDRRFATALQHHRARGAYFGALRDKSFIALKHVEQGAYSRGRYDKALRTAEQAKNYLAMINVFDELGACSARELCDAVAAEELAGMIFDALAHKQRWLRDEKKRPAKRRTVSNGRFRTGRYTIVDGIRIPIEKDIE</sequence>
<dbReference type="AlphaFoldDB" id="A0A9X1UAC5"/>
<proteinExistence type="predicted"/>
<dbReference type="Proteomes" id="UP001139054">
    <property type="component" value="Unassembled WGS sequence"/>
</dbReference>
<name>A0A9X1UAC5_9BRAD</name>
<accession>A0A9X1UAC5</accession>
<gene>
    <name evidence="1" type="ORF">L6654_24205</name>
</gene>
<protein>
    <submittedName>
        <fullName evidence="1">Uncharacterized protein</fullName>
    </submittedName>
</protein>
<evidence type="ECO:0000313" key="2">
    <source>
        <dbReference type="Proteomes" id="UP001139054"/>
    </source>
</evidence>
<dbReference type="RefSeq" id="WP_237891200.1">
    <property type="nucleotide sequence ID" value="NZ_JAKLTY010000016.1"/>
</dbReference>
<evidence type="ECO:0000313" key="1">
    <source>
        <dbReference type="EMBL" id="MCG2629731.1"/>
    </source>
</evidence>
<dbReference type="EMBL" id="JAKLTY010000016">
    <property type="protein sequence ID" value="MCG2629731.1"/>
    <property type="molecule type" value="Genomic_DNA"/>
</dbReference>
<comment type="caution">
    <text evidence="1">The sequence shown here is derived from an EMBL/GenBank/DDBJ whole genome shotgun (WGS) entry which is preliminary data.</text>
</comment>
<reference evidence="1" key="1">
    <citation type="submission" date="2022-01" db="EMBL/GenBank/DDBJ databases">
        <title>Genome sequnece data of strain Bradyrhizobium sp. nov.</title>
        <authorList>
            <person name="Zhang J."/>
        </authorList>
    </citation>
    <scope>NUCLEOTIDE SEQUENCE</scope>
    <source>
        <strain evidence="1">WYCCWR 13023</strain>
    </source>
</reference>
<organism evidence="1 2">
    <name type="scientific">Bradyrhizobium zhengyangense</name>
    <dbReference type="NCBI Taxonomy" id="2911009"/>
    <lineage>
        <taxon>Bacteria</taxon>
        <taxon>Pseudomonadati</taxon>
        <taxon>Pseudomonadota</taxon>
        <taxon>Alphaproteobacteria</taxon>
        <taxon>Hyphomicrobiales</taxon>
        <taxon>Nitrobacteraceae</taxon>
        <taxon>Bradyrhizobium</taxon>
    </lineage>
</organism>